<accession>A0A0L0RWX8</accession>
<dbReference type="GO" id="GO:0031261">
    <property type="term" value="C:DNA replication preinitiation complex"/>
    <property type="evidence" value="ECO:0007669"/>
    <property type="project" value="TreeGrafter"/>
</dbReference>
<dbReference type="STRING" id="578462.A0A0L0RWX8"/>
<dbReference type="Proteomes" id="UP000054350">
    <property type="component" value="Unassembled WGS sequence"/>
</dbReference>
<proteinExistence type="inferred from homology"/>
<protein>
    <recommendedName>
        <fullName evidence="11">Origin recognition complex subunit 3</fullName>
    </recommendedName>
</protein>
<dbReference type="PANTHER" id="PTHR12748">
    <property type="entry name" value="ORIGIN RECOGNITION COMPLEX SUBUNIT 3"/>
    <property type="match status" value="1"/>
</dbReference>
<evidence type="ECO:0000256" key="4">
    <source>
        <dbReference type="ARBA" id="ARBA00023125"/>
    </source>
</evidence>
<dbReference type="VEuPathDB" id="FungiDB:AMAG_00596"/>
<feature type="domain" description="Origin recognition complex subunit 3 N-terminal" evidence="7">
    <location>
        <begin position="16"/>
        <end position="291"/>
    </location>
</feature>
<evidence type="ECO:0000313" key="9">
    <source>
        <dbReference type="EMBL" id="KNE54635.1"/>
    </source>
</evidence>
<keyword evidence="3" id="KW-0235">DNA replication</keyword>
<sequence length="730" mass="80908">MSMREQAYRSSRAFLDHVLEQATQYAFQTTVDAVTQFTRDAWTSTASASVSATKEIPTVVILSGINVSDNLVAFEMIERRLTTDLAHAAPVVVLASADLATIRQTLRAMIGKLTGDASDDVDDLVEWFAQQSPVPTAVPILLPELESCDLAVVSHLIRIMKRMGGDPARGGGGIPFVLVLGISTLPDVLARGLDHQALNAIHTTSFQLSRAKDILDYLFRRLFIDPTSLQAQASLIGDGTGAHALGLRFAASIIEFVVSRFHYSNLSVTEIGRALRYATMDFFFANPLSFLASPSTRQVAMEAMTPDHWDLVRAVPSIRTEIRRLASATETDGPKIALDLLTLDVVLRGHVEKWLDAFDTYHRRHACAVDIVLRLQAHTRISKRSLAYVYQVALDSNLMLDVQVRLMLQLFRKLPYEMKVLRVPLRDLHGVLATVAAGLTHHGDTFEPELARIAEFTAQIEALIIEERGSDSESSSDSDVSNDDHIGARMRDTTFNVFQSTARTPRSRKRTRSASEAAATPSTDLDLTPGPDATKRRALAILERQEEDRAWARRTGATGAITPAEKKRELTSVSGRTIRLAAEMCDWLQATLEAWLAPPKTLVAHELVYQDRVLALDATLTAQPRTSIQTALLRPEVLLNLADGGSDAPFLEPDASILYKLHLECGRLINLFDWYTAFVTIIRRAPDFVDDEKVTFVRFIRAVAELQVLGFIKPTNRKTDHVQRLTWGNV</sequence>
<feature type="region of interest" description="Disordered" evidence="6">
    <location>
        <begin position="467"/>
        <end position="486"/>
    </location>
</feature>
<dbReference type="Pfam" id="PF18137">
    <property type="entry name" value="WHD_ORC"/>
    <property type="match status" value="1"/>
</dbReference>
<feature type="domain" description="Origin recognition complex subunit 3 winged helix C-terminal" evidence="8">
    <location>
        <begin position="625"/>
        <end position="727"/>
    </location>
</feature>
<dbReference type="Pfam" id="PF07034">
    <property type="entry name" value="ORC3_N"/>
    <property type="match status" value="1"/>
</dbReference>
<keyword evidence="10" id="KW-1185">Reference proteome</keyword>
<dbReference type="OrthoDB" id="10265211at2759"/>
<dbReference type="GO" id="GO:0005656">
    <property type="term" value="C:nuclear pre-replicative complex"/>
    <property type="evidence" value="ECO:0007669"/>
    <property type="project" value="TreeGrafter"/>
</dbReference>
<dbReference type="AlphaFoldDB" id="A0A0L0RWX8"/>
<evidence type="ECO:0000259" key="7">
    <source>
        <dbReference type="Pfam" id="PF07034"/>
    </source>
</evidence>
<dbReference type="InterPro" id="IPR020795">
    <property type="entry name" value="ORC3"/>
</dbReference>
<evidence type="ECO:0008006" key="11">
    <source>
        <dbReference type="Google" id="ProtNLM"/>
    </source>
</evidence>
<evidence type="ECO:0000259" key="8">
    <source>
        <dbReference type="Pfam" id="PF18137"/>
    </source>
</evidence>
<dbReference type="InterPro" id="IPR040855">
    <property type="entry name" value="ORC_WH_C"/>
</dbReference>
<gene>
    <name evidence="9" type="ORF">AMAG_00596</name>
</gene>
<dbReference type="EMBL" id="GG745328">
    <property type="protein sequence ID" value="KNE54635.1"/>
    <property type="molecule type" value="Genomic_DNA"/>
</dbReference>
<feature type="region of interest" description="Disordered" evidence="6">
    <location>
        <begin position="497"/>
        <end position="532"/>
    </location>
</feature>
<organism evidence="9 10">
    <name type="scientific">Allomyces macrogynus (strain ATCC 38327)</name>
    <name type="common">Allomyces javanicus var. macrogynus</name>
    <dbReference type="NCBI Taxonomy" id="578462"/>
    <lineage>
        <taxon>Eukaryota</taxon>
        <taxon>Fungi</taxon>
        <taxon>Fungi incertae sedis</taxon>
        <taxon>Blastocladiomycota</taxon>
        <taxon>Blastocladiomycetes</taxon>
        <taxon>Blastocladiales</taxon>
        <taxon>Blastocladiaceae</taxon>
        <taxon>Allomyces</taxon>
    </lineage>
</organism>
<evidence type="ECO:0000256" key="1">
    <source>
        <dbReference type="ARBA" id="ARBA00004123"/>
    </source>
</evidence>
<dbReference type="InterPro" id="IPR045667">
    <property type="entry name" value="ORC3_N"/>
</dbReference>
<dbReference type="PANTHER" id="PTHR12748:SF0">
    <property type="entry name" value="ORIGIN RECOGNITION COMPLEX SUBUNIT 3"/>
    <property type="match status" value="1"/>
</dbReference>
<dbReference type="GO" id="GO:0006270">
    <property type="term" value="P:DNA replication initiation"/>
    <property type="evidence" value="ECO:0007669"/>
    <property type="project" value="TreeGrafter"/>
</dbReference>
<keyword evidence="4" id="KW-0238">DNA-binding</keyword>
<dbReference type="CDD" id="cd20704">
    <property type="entry name" value="Orc3"/>
    <property type="match status" value="2"/>
</dbReference>
<comment type="subcellular location">
    <subcellularLocation>
        <location evidence="1">Nucleus</location>
    </subcellularLocation>
</comment>
<dbReference type="OMA" id="AIHERYS"/>
<name>A0A0L0RWX8_ALLM3</name>
<evidence type="ECO:0000256" key="6">
    <source>
        <dbReference type="SAM" id="MobiDB-lite"/>
    </source>
</evidence>
<dbReference type="GO" id="GO:0005664">
    <property type="term" value="C:nuclear origin of replication recognition complex"/>
    <property type="evidence" value="ECO:0007669"/>
    <property type="project" value="InterPro"/>
</dbReference>
<dbReference type="GO" id="GO:0003688">
    <property type="term" value="F:DNA replication origin binding"/>
    <property type="evidence" value="ECO:0007669"/>
    <property type="project" value="TreeGrafter"/>
</dbReference>
<evidence type="ECO:0000313" key="10">
    <source>
        <dbReference type="Proteomes" id="UP000054350"/>
    </source>
</evidence>
<comment type="similarity">
    <text evidence="2">Belongs to the ORC3 family.</text>
</comment>
<keyword evidence="5" id="KW-0539">Nucleus</keyword>
<dbReference type="eggNOG" id="KOG2538">
    <property type="taxonomic scope" value="Eukaryota"/>
</dbReference>
<evidence type="ECO:0000256" key="5">
    <source>
        <dbReference type="ARBA" id="ARBA00023242"/>
    </source>
</evidence>
<reference evidence="9 10" key="1">
    <citation type="submission" date="2009-11" db="EMBL/GenBank/DDBJ databases">
        <title>Annotation of Allomyces macrogynus ATCC 38327.</title>
        <authorList>
            <consortium name="The Broad Institute Genome Sequencing Platform"/>
            <person name="Russ C."/>
            <person name="Cuomo C."/>
            <person name="Burger G."/>
            <person name="Gray M.W."/>
            <person name="Holland P.W.H."/>
            <person name="King N."/>
            <person name="Lang F.B.F."/>
            <person name="Roger A.J."/>
            <person name="Ruiz-Trillo I."/>
            <person name="Young S.K."/>
            <person name="Zeng Q."/>
            <person name="Gargeya S."/>
            <person name="Fitzgerald M."/>
            <person name="Haas B."/>
            <person name="Abouelleil A."/>
            <person name="Alvarado L."/>
            <person name="Arachchi H.M."/>
            <person name="Berlin A."/>
            <person name="Chapman S.B."/>
            <person name="Gearin G."/>
            <person name="Goldberg J."/>
            <person name="Griggs A."/>
            <person name="Gujja S."/>
            <person name="Hansen M."/>
            <person name="Heiman D."/>
            <person name="Howarth C."/>
            <person name="Larimer J."/>
            <person name="Lui A."/>
            <person name="MacDonald P.J.P."/>
            <person name="McCowen C."/>
            <person name="Montmayeur A."/>
            <person name="Murphy C."/>
            <person name="Neiman D."/>
            <person name="Pearson M."/>
            <person name="Priest M."/>
            <person name="Roberts A."/>
            <person name="Saif S."/>
            <person name="Shea T."/>
            <person name="Sisk P."/>
            <person name="Stolte C."/>
            <person name="Sykes S."/>
            <person name="Wortman J."/>
            <person name="Nusbaum C."/>
            <person name="Birren B."/>
        </authorList>
    </citation>
    <scope>NUCLEOTIDE SEQUENCE [LARGE SCALE GENOMIC DNA]</scope>
    <source>
        <strain evidence="9 10">ATCC 38327</strain>
    </source>
</reference>
<evidence type="ECO:0000256" key="2">
    <source>
        <dbReference type="ARBA" id="ARBA00010977"/>
    </source>
</evidence>
<reference evidence="10" key="2">
    <citation type="submission" date="2009-11" db="EMBL/GenBank/DDBJ databases">
        <title>The Genome Sequence of Allomyces macrogynus strain ATCC 38327.</title>
        <authorList>
            <consortium name="The Broad Institute Genome Sequencing Platform"/>
            <person name="Russ C."/>
            <person name="Cuomo C."/>
            <person name="Shea T."/>
            <person name="Young S.K."/>
            <person name="Zeng Q."/>
            <person name="Koehrsen M."/>
            <person name="Haas B."/>
            <person name="Borodovsky M."/>
            <person name="Guigo R."/>
            <person name="Alvarado L."/>
            <person name="Berlin A."/>
            <person name="Borenstein D."/>
            <person name="Chen Z."/>
            <person name="Engels R."/>
            <person name="Freedman E."/>
            <person name="Gellesch M."/>
            <person name="Goldberg J."/>
            <person name="Griggs A."/>
            <person name="Gujja S."/>
            <person name="Heiman D."/>
            <person name="Hepburn T."/>
            <person name="Howarth C."/>
            <person name="Jen D."/>
            <person name="Larson L."/>
            <person name="Lewis B."/>
            <person name="Mehta T."/>
            <person name="Park D."/>
            <person name="Pearson M."/>
            <person name="Roberts A."/>
            <person name="Saif S."/>
            <person name="Shenoy N."/>
            <person name="Sisk P."/>
            <person name="Stolte C."/>
            <person name="Sykes S."/>
            <person name="Walk T."/>
            <person name="White J."/>
            <person name="Yandava C."/>
            <person name="Burger G."/>
            <person name="Gray M.W."/>
            <person name="Holland P.W.H."/>
            <person name="King N."/>
            <person name="Lang F.B.F."/>
            <person name="Roger A.J."/>
            <person name="Ruiz-Trillo I."/>
            <person name="Lander E."/>
            <person name="Nusbaum C."/>
        </authorList>
    </citation>
    <scope>NUCLEOTIDE SEQUENCE [LARGE SCALE GENOMIC DNA]</scope>
    <source>
        <strain evidence="10">ATCC 38327</strain>
    </source>
</reference>
<evidence type="ECO:0000256" key="3">
    <source>
        <dbReference type="ARBA" id="ARBA00022705"/>
    </source>
</evidence>